<dbReference type="SUPFAM" id="SSF52833">
    <property type="entry name" value="Thioredoxin-like"/>
    <property type="match status" value="2"/>
</dbReference>
<dbReference type="AlphaFoldDB" id="A0A7T8GVP4"/>
<dbReference type="PRINTS" id="PR00421">
    <property type="entry name" value="THIOREDOXIN"/>
</dbReference>
<reference evidence="3" key="1">
    <citation type="submission" date="2021-01" db="EMBL/GenBank/DDBJ databases">
        <title>Caligus Genome Assembly.</title>
        <authorList>
            <person name="Gallardo-Escarate C."/>
        </authorList>
    </citation>
    <scope>NUCLEOTIDE SEQUENCE [LARGE SCALE GENOMIC DNA]</scope>
</reference>
<evidence type="ECO:0000313" key="2">
    <source>
        <dbReference type="EMBL" id="QQP38310.1"/>
    </source>
</evidence>
<dbReference type="GO" id="GO:0005783">
    <property type="term" value="C:endoplasmic reticulum"/>
    <property type="evidence" value="ECO:0007669"/>
    <property type="project" value="TreeGrafter"/>
</dbReference>
<proteinExistence type="predicted"/>
<organism evidence="2 3">
    <name type="scientific">Caligus rogercresseyi</name>
    <name type="common">Sea louse</name>
    <dbReference type="NCBI Taxonomy" id="217165"/>
    <lineage>
        <taxon>Eukaryota</taxon>
        <taxon>Metazoa</taxon>
        <taxon>Ecdysozoa</taxon>
        <taxon>Arthropoda</taxon>
        <taxon>Crustacea</taxon>
        <taxon>Multicrustacea</taxon>
        <taxon>Hexanauplia</taxon>
        <taxon>Copepoda</taxon>
        <taxon>Siphonostomatoida</taxon>
        <taxon>Caligidae</taxon>
        <taxon>Caligus</taxon>
    </lineage>
</organism>
<accession>A0A7T8GVP4</accession>
<dbReference type="Gene3D" id="3.40.30.10">
    <property type="entry name" value="Glutaredoxin"/>
    <property type="match status" value="2"/>
</dbReference>
<name>A0A7T8GVP4_CALRO</name>
<evidence type="ECO:0000313" key="3">
    <source>
        <dbReference type="Proteomes" id="UP000595437"/>
    </source>
</evidence>
<dbReference type="Proteomes" id="UP000595437">
    <property type="component" value="Chromosome 13"/>
</dbReference>
<protein>
    <submittedName>
        <fullName evidence="2">AGAP010217PAlike</fullName>
    </submittedName>
</protein>
<sequence length="273" mass="31218">MRFFPHLLYVILLYASDIKEFKKLLRTKNNVLVHFFSEDDRDLLDTLSRVSESVKGLATIVRINCSKDAKLCKKINKESPDLPSLKHYYKGEFHLDYNRALKAKSLVTFLKDPTGDLPWDEDPGSKGVIHLRTPSELNKLVSRGERALIMFYAPWCGFCKRLKPVYERAASLLEPRDGAMAAMDVNAPVNAPIRQKYNISAFPTLIFFEGGRDRYAYPGRNDAESFVKFMKDPSPEELIVPEVNVPLGWKDEGGDTMVVHLEEDNFDESIARR</sequence>
<dbReference type="PANTHER" id="PTHR45672:SF2">
    <property type="entry name" value="PROTEIN DISULFIDE-ISOMERASE A5"/>
    <property type="match status" value="1"/>
</dbReference>
<dbReference type="GO" id="GO:0006457">
    <property type="term" value="P:protein folding"/>
    <property type="evidence" value="ECO:0007669"/>
    <property type="project" value="TreeGrafter"/>
</dbReference>
<evidence type="ECO:0000259" key="1">
    <source>
        <dbReference type="PROSITE" id="PS51352"/>
    </source>
</evidence>
<dbReference type="InterPro" id="IPR051063">
    <property type="entry name" value="PDI"/>
</dbReference>
<dbReference type="InterPro" id="IPR036249">
    <property type="entry name" value="Thioredoxin-like_sf"/>
</dbReference>
<dbReference type="InterPro" id="IPR013766">
    <property type="entry name" value="Thioredoxin_domain"/>
</dbReference>
<feature type="non-terminal residue" evidence="2">
    <location>
        <position position="273"/>
    </location>
</feature>
<feature type="domain" description="Thioredoxin" evidence="1">
    <location>
        <begin position="98"/>
        <end position="235"/>
    </location>
</feature>
<dbReference type="Pfam" id="PF00085">
    <property type="entry name" value="Thioredoxin"/>
    <property type="match status" value="1"/>
</dbReference>
<keyword evidence="3" id="KW-1185">Reference proteome</keyword>
<gene>
    <name evidence="2" type="ORF">FKW44_018854</name>
</gene>
<dbReference type="PANTHER" id="PTHR45672">
    <property type="entry name" value="PROTEIN DISULFIDE-ISOMERASE C17H9.14C-RELATED"/>
    <property type="match status" value="1"/>
</dbReference>
<dbReference type="GO" id="GO:0003756">
    <property type="term" value="F:protein disulfide isomerase activity"/>
    <property type="evidence" value="ECO:0007669"/>
    <property type="project" value="TreeGrafter"/>
</dbReference>
<dbReference type="PROSITE" id="PS51352">
    <property type="entry name" value="THIOREDOXIN_2"/>
    <property type="match status" value="1"/>
</dbReference>
<dbReference type="EMBL" id="CP045902">
    <property type="protein sequence ID" value="QQP38310.1"/>
    <property type="molecule type" value="Genomic_DNA"/>
</dbReference>
<dbReference type="OrthoDB" id="10264505at2759"/>